<dbReference type="Proteomes" id="UP000612808">
    <property type="component" value="Unassembled WGS sequence"/>
</dbReference>
<dbReference type="EMBL" id="BOMB01000051">
    <property type="protein sequence ID" value="GID16064.1"/>
    <property type="molecule type" value="Genomic_DNA"/>
</dbReference>
<dbReference type="AlphaFoldDB" id="A0A8J3NHK4"/>
<feature type="compositionally biased region" description="Basic residues" evidence="1">
    <location>
        <begin position="65"/>
        <end position="76"/>
    </location>
</feature>
<evidence type="ECO:0000313" key="3">
    <source>
        <dbReference type="Proteomes" id="UP000612808"/>
    </source>
</evidence>
<reference evidence="2" key="1">
    <citation type="submission" date="2021-01" db="EMBL/GenBank/DDBJ databases">
        <title>Whole genome shotgun sequence of Actinocatenispora rupis NBRC 107355.</title>
        <authorList>
            <person name="Komaki H."/>
            <person name="Tamura T."/>
        </authorList>
    </citation>
    <scope>NUCLEOTIDE SEQUENCE</scope>
    <source>
        <strain evidence="2">NBRC 107355</strain>
    </source>
</reference>
<name>A0A8J3NHK4_9ACTN</name>
<sequence>MTHWTRSRSWWPSARGALVVVDVPDVGDSAPGMTASSQTARTAPAHRSPLAAPARRRAVPDGTQYRRRLPLPRSRARAVGTDRNRHDMAQLRRVFGVATHF</sequence>
<proteinExistence type="predicted"/>
<evidence type="ECO:0000313" key="2">
    <source>
        <dbReference type="EMBL" id="GID16064.1"/>
    </source>
</evidence>
<protein>
    <submittedName>
        <fullName evidence="2">Uncharacterized protein</fullName>
    </submittedName>
</protein>
<gene>
    <name evidence="2" type="ORF">Aru02nite_69530</name>
</gene>
<feature type="compositionally biased region" description="Low complexity" evidence="1">
    <location>
        <begin position="43"/>
        <end position="53"/>
    </location>
</feature>
<accession>A0A8J3NHK4</accession>
<evidence type="ECO:0000256" key="1">
    <source>
        <dbReference type="SAM" id="MobiDB-lite"/>
    </source>
</evidence>
<feature type="region of interest" description="Disordered" evidence="1">
    <location>
        <begin position="29"/>
        <end position="85"/>
    </location>
</feature>
<keyword evidence="3" id="KW-1185">Reference proteome</keyword>
<comment type="caution">
    <text evidence="2">The sequence shown here is derived from an EMBL/GenBank/DDBJ whole genome shotgun (WGS) entry which is preliminary data.</text>
</comment>
<organism evidence="2 3">
    <name type="scientific">Actinocatenispora rupis</name>
    <dbReference type="NCBI Taxonomy" id="519421"/>
    <lineage>
        <taxon>Bacteria</taxon>
        <taxon>Bacillati</taxon>
        <taxon>Actinomycetota</taxon>
        <taxon>Actinomycetes</taxon>
        <taxon>Micromonosporales</taxon>
        <taxon>Micromonosporaceae</taxon>
        <taxon>Actinocatenispora</taxon>
    </lineage>
</organism>